<keyword evidence="7 8" id="KW-0998">Cell outer membrane</keyword>
<keyword evidence="4 8" id="KW-0812">Transmembrane</keyword>
<proteinExistence type="inferred from homology"/>
<dbReference type="PANTHER" id="PTHR30451:SF8">
    <property type="entry name" value="FIMBRIAL USHER PROTEIN"/>
    <property type="match status" value="1"/>
</dbReference>
<evidence type="ECO:0000256" key="1">
    <source>
        <dbReference type="ARBA" id="ARBA00004571"/>
    </source>
</evidence>
<evidence type="ECO:0000256" key="8">
    <source>
        <dbReference type="RuleBase" id="RU003884"/>
    </source>
</evidence>
<sequence>MKTVLSYRDGEAVPIRPALPLVLLLYALMPDKAWADDTSSAGFDAQTLHQRGIDPQLASLLLATPRFAAGRHNVNLRVNGLRRGRLEVSFDQQGNPCLDRALLDAANLVIPADPVGCQDLLVRYPQSLVEPDPSTLTLALVVPTEALRPVQQDISGYQTGGFAGMLNYDLSGFYNRFGEDASRFGSANTEVGFNAGDWIVRSRQVQTWQDGLSRSTHLEAYAQRTFASHQAVLQAGQINLYNPVLSGAQITGVQVLTEHALQEQGQSAQIQGIANSPAQVEVRQNGALIHSTVVPAGPFVLNDVRRLNTRSDVEVTVKESVGGERRFTVPAAMLGLGLPAPGYSVAAGRVRNVGGAEAEAPWVVSAGWTGNLHPQLTLGSGVLATGEYRSAGASLGWLPWLDSQIQVSTQLSNTQSWEKVSGVQTDLSWSQRLSERWSFSAANSWRSSGYRELEESTYERDGSQRNSRYRDQQSINLGWSHPQLGCIQRRRFTFEYLRGQQQQPRARSVGHEHWRSLVIGQRRVADGRTPATGQRGLPHCQRAVGRKPPGAQLGAQLRRPKPYRSGPDRTA</sequence>
<dbReference type="InterPro" id="IPR000015">
    <property type="entry name" value="Fimb_usher"/>
</dbReference>
<dbReference type="Pfam" id="PF00577">
    <property type="entry name" value="Usher"/>
    <property type="match status" value="1"/>
</dbReference>
<dbReference type="Gene3D" id="2.60.40.3110">
    <property type="match status" value="1"/>
</dbReference>
<comment type="subcellular location">
    <subcellularLocation>
        <location evidence="1 8">Cell outer membrane</location>
        <topology evidence="1 8">Multi-pass membrane protein</topology>
    </subcellularLocation>
</comment>
<protein>
    <submittedName>
        <fullName evidence="11">Outer membrane usher protein FimD</fullName>
    </submittedName>
</protein>
<dbReference type="GO" id="GO:0009297">
    <property type="term" value="P:pilus assembly"/>
    <property type="evidence" value="ECO:0007669"/>
    <property type="project" value="InterPro"/>
</dbReference>
<evidence type="ECO:0000313" key="11">
    <source>
        <dbReference type="EMBL" id="KWV90217.1"/>
    </source>
</evidence>
<name>A0A109LLU6_PSEFL</name>
<evidence type="ECO:0000256" key="6">
    <source>
        <dbReference type="ARBA" id="ARBA00023136"/>
    </source>
</evidence>
<dbReference type="PATRIC" id="fig|294.194.peg.231"/>
<comment type="similarity">
    <text evidence="2 8">Belongs to the fimbrial export usher family.</text>
</comment>
<evidence type="ECO:0000256" key="7">
    <source>
        <dbReference type="ARBA" id="ARBA00023237"/>
    </source>
</evidence>
<keyword evidence="5" id="KW-0732">Signal</keyword>
<evidence type="ECO:0000313" key="12">
    <source>
        <dbReference type="Proteomes" id="UP000061348"/>
    </source>
</evidence>
<dbReference type="EMBL" id="LCYA01000002">
    <property type="protein sequence ID" value="KWV90217.1"/>
    <property type="molecule type" value="Genomic_DNA"/>
</dbReference>
<evidence type="ECO:0000256" key="9">
    <source>
        <dbReference type="SAM" id="MobiDB-lite"/>
    </source>
</evidence>
<keyword evidence="6 8" id="KW-0472">Membrane</keyword>
<feature type="domain" description="PapC N-terminal" evidence="10">
    <location>
        <begin position="43"/>
        <end position="171"/>
    </location>
</feature>
<feature type="region of interest" description="Disordered" evidence="9">
    <location>
        <begin position="525"/>
        <end position="571"/>
    </location>
</feature>
<dbReference type="Proteomes" id="UP000061348">
    <property type="component" value="Unassembled WGS sequence"/>
</dbReference>
<dbReference type="InterPro" id="IPR037224">
    <property type="entry name" value="PapC_N_sf"/>
</dbReference>
<dbReference type="GO" id="GO:0009279">
    <property type="term" value="C:cell outer membrane"/>
    <property type="evidence" value="ECO:0007669"/>
    <property type="project" value="UniProtKB-SubCell"/>
</dbReference>
<reference evidence="11 12" key="1">
    <citation type="submission" date="2015-05" db="EMBL/GenBank/DDBJ databases">
        <title>A genomic and transcriptomic approach to investigate the blue pigment phenotype in Pseudomonas fluorescens.</title>
        <authorList>
            <person name="Andreani N.A."/>
            <person name="Cardazzo B."/>
        </authorList>
    </citation>
    <scope>NUCLEOTIDE SEQUENCE [LARGE SCALE GENOMIC DNA]</scope>
    <source>
        <strain evidence="11 12">Ps_22</strain>
    </source>
</reference>
<keyword evidence="8" id="KW-1029">Fimbrium biogenesis</keyword>
<dbReference type="AlphaFoldDB" id="A0A109LLU6"/>
<dbReference type="Pfam" id="PF13954">
    <property type="entry name" value="PapC_N"/>
    <property type="match status" value="1"/>
</dbReference>
<dbReference type="GO" id="GO:0015473">
    <property type="term" value="F:fimbrial usher porin activity"/>
    <property type="evidence" value="ECO:0007669"/>
    <property type="project" value="InterPro"/>
</dbReference>
<evidence type="ECO:0000256" key="4">
    <source>
        <dbReference type="ARBA" id="ARBA00022692"/>
    </source>
</evidence>
<evidence type="ECO:0000256" key="3">
    <source>
        <dbReference type="ARBA" id="ARBA00022448"/>
    </source>
</evidence>
<dbReference type="InterPro" id="IPR018030">
    <property type="entry name" value="Fimbrial_membr_usher_CS"/>
</dbReference>
<gene>
    <name evidence="11" type="primary">fimD_2</name>
    <name evidence="11" type="ORF">PFLmoz3_00215</name>
</gene>
<accession>A0A109LLU6</accession>
<keyword evidence="3 8" id="KW-0813">Transport</keyword>
<dbReference type="Gene3D" id="3.10.20.410">
    <property type="match status" value="1"/>
</dbReference>
<evidence type="ECO:0000256" key="2">
    <source>
        <dbReference type="ARBA" id="ARBA00008064"/>
    </source>
</evidence>
<organism evidence="11 12">
    <name type="scientific">Pseudomonas fluorescens</name>
    <dbReference type="NCBI Taxonomy" id="294"/>
    <lineage>
        <taxon>Bacteria</taxon>
        <taxon>Pseudomonadati</taxon>
        <taxon>Pseudomonadota</taxon>
        <taxon>Gammaproteobacteria</taxon>
        <taxon>Pseudomonadales</taxon>
        <taxon>Pseudomonadaceae</taxon>
        <taxon>Pseudomonas</taxon>
    </lineage>
</organism>
<comment type="caution">
    <text evidence="11">The sequence shown here is derived from an EMBL/GenBank/DDBJ whole genome shotgun (WGS) entry which is preliminary data.</text>
</comment>
<evidence type="ECO:0000259" key="10">
    <source>
        <dbReference type="Pfam" id="PF13954"/>
    </source>
</evidence>
<dbReference type="PANTHER" id="PTHR30451">
    <property type="entry name" value="OUTER MEMBRANE USHER PROTEIN"/>
    <property type="match status" value="1"/>
</dbReference>
<dbReference type="SUPFAM" id="SSF141729">
    <property type="entry name" value="FimD N-terminal domain-like"/>
    <property type="match status" value="1"/>
</dbReference>
<evidence type="ECO:0000256" key="5">
    <source>
        <dbReference type="ARBA" id="ARBA00022729"/>
    </source>
</evidence>
<dbReference type="InterPro" id="IPR025885">
    <property type="entry name" value="PapC_N"/>
</dbReference>
<dbReference type="PROSITE" id="PS01151">
    <property type="entry name" value="FIMBRIAL_USHER"/>
    <property type="match status" value="1"/>
</dbReference>